<reference evidence="2" key="1">
    <citation type="submission" date="2022-08" db="EMBL/GenBank/DDBJ databases">
        <title>Novel sulphate-reducing endosymbionts in the free-living metamonad Anaeramoeba.</title>
        <authorList>
            <person name="Jerlstrom-Hultqvist J."/>
            <person name="Cepicka I."/>
            <person name="Gallot-Lavallee L."/>
            <person name="Salas-Leiva D."/>
            <person name="Curtis B.A."/>
            <person name="Zahonova K."/>
            <person name="Pipaliya S."/>
            <person name="Dacks J."/>
            <person name="Roger A.J."/>
        </authorList>
    </citation>
    <scope>NUCLEOTIDE SEQUENCE</scope>
    <source>
        <strain evidence="2">Busselton2</strain>
    </source>
</reference>
<protein>
    <submittedName>
        <fullName evidence="2">Signal recognition particle 9 kDa protein</fullName>
    </submittedName>
</protein>
<dbReference type="PANTHER" id="PTHR12834">
    <property type="entry name" value="SIGNAL RECOGNITION PARTICLE 9 KDA PROTEIN"/>
    <property type="match status" value="1"/>
</dbReference>
<evidence type="ECO:0000259" key="1">
    <source>
        <dbReference type="Pfam" id="PF05486"/>
    </source>
</evidence>
<dbReference type="EMBL" id="JANTQA010000012">
    <property type="protein sequence ID" value="KAJ3450491.1"/>
    <property type="molecule type" value="Genomic_DNA"/>
</dbReference>
<dbReference type="GO" id="GO:0006614">
    <property type="term" value="P:SRP-dependent cotranslational protein targeting to membrane"/>
    <property type="evidence" value="ECO:0007669"/>
    <property type="project" value="InterPro"/>
</dbReference>
<dbReference type="InterPro" id="IPR039432">
    <property type="entry name" value="SRP9_dom"/>
</dbReference>
<feature type="domain" description="SRP9" evidence="1">
    <location>
        <begin position="20"/>
        <end position="80"/>
    </location>
</feature>
<proteinExistence type="predicted"/>
<name>A0AAV8AC34_9EUKA</name>
<gene>
    <name evidence="2" type="ORF">M0812_06671</name>
</gene>
<dbReference type="AlphaFoldDB" id="A0AAV8AC34"/>
<sequence>MTVFKSHCPPGRRMVWYFDFEEFYVAAKKLFFSNPLKTRFLFKYRNCDGKVVLKVTDDQVCHKIATKYSQDLKHIKRINNLFIQSMANKDLQTYQKETPKLQNKKKKVRAKH</sequence>
<accession>A0AAV8AC34</accession>
<dbReference type="PANTHER" id="PTHR12834:SF12">
    <property type="entry name" value="SIGNAL RECOGNITION PARTICLE 9 KDA PROTEIN"/>
    <property type="match status" value="1"/>
</dbReference>
<comment type="caution">
    <text evidence="2">The sequence shown here is derived from an EMBL/GenBank/DDBJ whole genome shotgun (WGS) entry which is preliminary data.</text>
</comment>
<dbReference type="Gene3D" id="3.30.720.10">
    <property type="entry name" value="Signal recognition particle alu RNA binding heterodimer, srp9/1"/>
    <property type="match status" value="1"/>
</dbReference>
<dbReference type="InterPro" id="IPR039914">
    <property type="entry name" value="SRP9-like"/>
</dbReference>
<evidence type="ECO:0000313" key="2">
    <source>
        <dbReference type="EMBL" id="KAJ3450491.1"/>
    </source>
</evidence>
<organism evidence="2 3">
    <name type="scientific">Anaeramoeba flamelloides</name>
    <dbReference type="NCBI Taxonomy" id="1746091"/>
    <lineage>
        <taxon>Eukaryota</taxon>
        <taxon>Metamonada</taxon>
        <taxon>Anaeramoebidae</taxon>
        <taxon>Anaeramoeba</taxon>
    </lineage>
</organism>
<evidence type="ECO:0000313" key="3">
    <source>
        <dbReference type="Proteomes" id="UP001146793"/>
    </source>
</evidence>
<dbReference type="Pfam" id="PF05486">
    <property type="entry name" value="SRP9-21"/>
    <property type="match status" value="1"/>
</dbReference>
<dbReference type="InterPro" id="IPR009018">
    <property type="entry name" value="Signal_recog_particle_SRP9/14"/>
</dbReference>
<dbReference type="GO" id="GO:0008312">
    <property type="term" value="F:7S RNA binding"/>
    <property type="evidence" value="ECO:0007669"/>
    <property type="project" value="InterPro"/>
</dbReference>
<dbReference type="Proteomes" id="UP001146793">
    <property type="component" value="Unassembled WGS sequence"/>
</dbReference>
<dbReference type="SUPFAM" id="SSF54762">
    <property type="entry name" value="Signal recognition particle alu RNA binding heterodimer, SRP9/14"/>
    <property type="match status" value="1"/>
</dbReference>
<dbReference type="GO" id="GO:0005786">
    <property type="term" value="C:signal recognition particle, endoplasmic reticulum targeting"/>
    <property type="evidence" value="ECO:0007669"/>
    <property type="project" value="TreeGrafter"/>
</dbReference>